<evidence type="ECO:0000313" key="9">
    <source>
        <dbReference type="Proteomes" id="UP001597063"/>
    </source>
</evidence>
<dbReference type="GO" id="GO:0004674">
    <property type="term" value="F:protein serine/threonine kinase activity"/>
    <property type="evidence" value="ECO:0007669"/>
    <property type="project" value="UniProtKB-EC"/>
</dbReference>
<dbReference type="InterPro" id="IPR000719">
    <property type="entry name" value="Prot_kinase_dom"/>
</dbReference>
<dbReference type="SUPFAM" id="SSF56112">
    <property type="entry name" value="Protein kinase-like (PK-like)"/>
    <property type="match status" value="1"/>
</dbReference>
<proteinExistence type="predicted"/>
<comment type="caution">
    <text evidence="8">The sequence shown here is derived from an EMBL/GenBank/DDBJ whole genome shotgun (WGS) entry which is preliminary data.</text>
</comment>
<feature type="transmembrane region" description="Helical" evidence="6">
    <location>
        <begin position="343"/>
        <end position="364"/>
    </location>
</feature>
<name>A0ABW2XZW5_9ACTN</name>
<evidence type="ECO:0000256" key="5">
    <source>
        <dbReference type="SAM" id="MobiDB-lite"/>
    </source>
</evidence>
<dbReference type="EMBL" id="JBHTGP010000027">
    <property type="protein sequence ID" value="MFD0691340.1"/>
    <property type="molecule type" value="Genomic_DNA"/>
</dbReference>
<organism evidence="8 9">
    <name type="scientific">Actinomadura fibrosa</name>
    <dbReference type="NCBI Taxonomy" id="111802"/>
    <lineage>
        <taxon>Bacteria</taxon>
        <taxon>Bacillati</taxon>
        <taxon>Actinomycetota</taxon>
        <taxon>Actinomycetes</taxon>
        <taxon>Streptosporangiales</taxon>
        <taxon>Thermomonosporaceae</taxon>
        <taxon>Actinomadura</taxon>
    </lineage>
</organism>
<evidence type="ECO:0000313" key="8">
    <source>
        <dbReference type="EMBL" id="MFD0691340.1"/>
    </source>
</evidence>
<keyword evidence="3 8" id="KW-0418">Kinase</keyword>
<reference evidence="9" key="1">
    <citation type="journal article" date="2019" name="Int. J. Syst. Evol. Microbiol.">
        <title>The Global Catalogue of Microorganisms (GCM) 10K type strain sequencing project: providing services to taxonomists for standard genome sequencing and annotation.</title>
        <authorList>
            <consortium name="The Broad Institute Genomics Platform"/>
            <consortium name="The Broad Institute Genome Sequencing Center for Infectious Disease"/>
            <person name="Wu L."/>
            <person name="Ma J."/>
        </authorList>
    </citation>
    <scope>NUCLEOTIDE SEQUENCE [LARGE SCALE GENOMIC DNA]</scope>
    <source>
        <strain evidence="9">JCM 9371</strain>
    </source>
</reference>
<dbReference type="Proteomes" id="UP001597063">
    <property type="component" value="Unassembled WGS sequence"/>
</dbReference>
<dbReference type="Gene3D" id="3.30.200.20">
    <property type="entry name" value="Phosphorylase Kinase, domain 1"/>
    <property type="match status" value="1"/>
</dbReference>
<keyword evidence="4" id="KW-0067">ATP-binding</keyword>
<evidence type="ECO:0000256" key="2">
    <source>
        <dbReference type="ARBA" id="ARBA00022741"/>
    </source>
</evidence>
<feature type="region of interest" description="Disordered" evidence="5">
    <location>
        <begin position="307"/>
        <end position="340"/>
    </location>
</feature>
<dbReference type="InterPro" id="IPR011009">
    <property type="entry name" value="Kinase-like_dom_sf"/>
</dbReference>
<keyword evidence="6" id="KW-1133">Transmembrane helix</keyword>
<keyword evidence="2" id="KW-0547">Nucleotide-binding</keyword>
<feature type="compositionally biased region" description="Low complexity" evidence="5">
    <location>
        <begin position="372"/>
        <end position="381"/>
    </location>
</feature>
<protein>
    <submittedName>
        <fullName evidence="8">Serine/threonine-protein kinase</fullName>
        <ecNumber evidence="8">2.7.11.1</ecNumber>
    </submittedName>
</protein>
<sequence length="517" mass="52719">MPAVDALRPGDPERLGPYRLSGRLGEGGQGVVYLGEADPGAVGGNAGYVAVKLLRAGLGHDPEARARFMRELDTAKRVAEFCTAAILDADLAGDRPYIVSEYVDGPSLHHVVVHGGPRTGGALQRLAVGTATALVAIHRAGVVHRDFKPHNVLLGSDGPRVIDFGIARALDGATITSSGAIGTPAYMAPEQLRGERAGPPADMFAWASTMVFASCGRPAFGDDTMTAVITRILQGEVELGALSGPLRELAARCLARDPALRPSAAEVLPALLGEAPVHSGAVLAHAGARAEAPAAFGGMAGGAGSFGDASAGSTLPAPPHASGPPGGGSAPPQPAPQRRSTTAIAVAAAVVAVAAAVVVSVIALRGGDDPGRAAPPAATSAPPSPPRTSPSRSPSRRPTSPKAKPPKEVGIPAAYAGTWKGKVRQNDGKMLSVTLVLPKGKRAGRVSYPGERCSGTESYVGRAGGTLTLRELITKGTERCVRSGTVTLTPSGRRLMFSYTGRSKTRTWTVVGPLSRS</sequence>
<feature type="domain" description="Protein kinase" evidence="7">
    <location>
        <begin position="18"/>
        <end position="281"/>
    </location>
</feature>
<feature type="region of interest" description="Disordered" evidence="5">
    <location>
        <begin position="368"/>
        <end position="410"/>
    </location>
</feature>
<dbReference type="InterPro" id="IPR008271">
    <property type="entry name" value="Ser/Thr_kinase_AS"/>
</dbReference>
<dbReference type="PANTHER" id="PTHR43289">
    <property type="entry name" value="MITOGEN-ACTIVATED PROTEIN KINASE KINASE KINASE 20-RELATED"/>
    <property type="match status" value="1"/>
</dbReference>
<keyword evidence="6" id="KW-0472">Membrane</keyword>
<dbReference type="Gene3D" id="1.10.510.10">
    <property type="entry name" value="Transferase(Phosphotransferase) domain 1"/>
    <property type="match status" value="1"/>
</dbReference>
<dbReference type="PANTHER" id="PTHR43289:SF34">
    <property type="entry name" value="SERINE_THREONINE-PROTEIN KINASE YBDM-RELATED"/>
    <property type="match status" value="1"/>
</dbReference>
<evidence type="ECO:0000256" key="1">
    <source>
        <dbReference type="ARBA" id="ARBA00022679"/>
    </source>
</evidence>
<gene>
    <name evidence="8" type="ORF">ACFQZM_43100</name>
</gene>
<evidence type="ECO:0000256" key="6">
    <source>
        <dbReference type="SAM" id="Phobius"/>
    </source>
</evidence>
<feature type="compositionally biased region" description="Low complexity" evidence="5">
    <location>
        <begin position="389"/>
        <end position="402"/>
    </location>
</feature>
<evidence type="ECO:0000256" key="3">
    <source>
        <dbReference type="ARBA" id="ARBA00022777"/>
    </source>
</evidence>
<keyword evidence="6" id="KW-0812">Transmembrane</keyword>
<evidence type="ECO:0000259" key="7">
    <source>
        <dbReference type="PROSITE" id="PS50011"/>
    </source>
</evidence>
<evidence type="ECO:0000256" key="4">
    <source>
        <dbReference type="ARBA" id="ARBA00022840"/>
    </source>
</evidence>
<keyword evidence="9" id="KW-1185">Reference proteome</keyword>
<dbReference type="EC" id="2.7.11.1" evidence="8"/>
<dbReference type="Pfam" id="PF00069">
    <property type="entry name" value="Pkinase"/>
    <property type="match status" value="1"/>
</dbReference>
<dbReference type="CDD" id="cd14014">
    <property type="entry name" value="STKc_PknB_like"/>
    <property type="match status" value="1"/>
</dbReference>
<keyword evidence="1 8" id="KW-0808">Transferase</keyword>
<accession>A0ABW2XZW5</accession>
<dbReference type="PROSITE" id="PS50011">
    <property type="entry name" value="PROTEIN_KINASE_DOM"/>
    <property type="match status" value="1"/>
</dbReference>
<dbReference type="PROSITE" id="PS00108">
    <property type="entry name" value="PROTEIN_KINASE_ST"/>
    <property type="match status" value="1"/>
</dbReference>
<dbReference type="RefSeq" id="WP_378325795.1">
    <property type="nucleotide sequence ID" value="NZ_JBHTGP010000027.1"/>
</dbReference>